<accession>B3S5K2</accession>
<dbReference type="PhylomeDB" id="B3S5K2"/>
<evidence type="ECO:0000313" key="1">
    <source>
        <dbReference type="EMBL" id="EDV21968.1"/>
    </source>
</evidence>
<gene>
    <name evidence="1" type="ORF">TRIADDRAFT_59493</name>
</gene>
<keyword evidence="2" id="KW-1185">Reference proteome</keyword>
<proteinExistence type="predicted"/>
<sequence length="125" mass="14601">MILGSSQSIIDKVTNSIFVKRPHEIVKNKLISTVNERMVKFKGAACRYFVKCSEYNTPTSITEEYKEGDQNWIQCKHCKMEFASQSLNDWMIYNENFWIDQRKDTKDKGIPYLVNGCNSLSYVCH</sequence>
<protein>
    <submittedName>
        <fullName evidence="1">Uncharacterized protein</fullName>
    </submittedName>
</protein>
<evidence type="ECO:0000313" key="2">
    <source>
        <dbReference type="Proteomes" id="UP000009022"/>
    </source>
</evidence>
<dbReference type="AlphaFoldDB" id="B3S5K2"/>
<dbReference type="InParanoid" id="B3S5K2"/>
<dbReference type="CTD" id="6756816"/>
<dbReference type="EMBL" id="DS985251">
    <property type="protein sequence ID" value="EDV21968.1"/>
    <property type="molecule type" value="Genomic_DNA"/>
</dbReference>
<organism evidence="1 2">
    <name type="scientific">Trichoplax adhaerens</name>
    <name type="common">Trichoplax reptans</name>
    <dbReference type="NCBI Taxonomy" id="10228"/>
    <lineage>
        <taxon>Eukaryota</taxon>
        <taxon>Metazoa</taxon>
        <taxon>Placozoa</taxon>
        <taxon>Uniplacotomia</taxon>
        <taxon>Trichoplacea</taxon>
        <taxon>Trichoplacidae</taxon>
        <taxon>Trichoplax</taxon>
    </lineage>
</organism>
<dbReference type="Proteomes" id="UP000009022">
    <property type="component" value="Unassembled WGS sequence"/>
</dbReference>
<dbReference type="KEGG" id="tad:TRIADDRAFT_59493"/>
<dbReference type="HOGENOM" id="CLU_1995530_0_0_1"/>
<name>B3S5K2_TRIAD</name>
<dbReference type="RefSeq" id="XP_002115605.1">
    <property type="nucleotide sequence ID" value="XM_002115569.1"/>
</dbReference>
<reference evidence="1 2" key="1">
    <citation type="journal article" date="2008" name="Nature">
        <title>The Trichoplax genome and the nature of placozoans.</title>
        <authorList>
            <person name="Srivastava M."/>
            <person name="Begovic E."/>
            <person name="Chapman J."/>
            <person name="Putnam N.H."/>
            <person name="Hellsten U."/>
            <person name="Kawashima T."/>
            <person name="Kuo A."/>
            <person name="Mitros T."/>
            <person name="Salamov A."/>
            <person name="Carpenter M.L."/>
            <person name="Signorovitch A.Y."/>
            <person name="Moreno M.A."/>
            <person name="Kamm K."/>
            <person name="Grimwood J."/>
            <person name="Schmutz J."/>
            <person name="Shapiro H."/>
            <person name="Grigoriev I.V."/>
            <person name="Buss L.W."/>
            <person name="Schierwater B."/>
            <person name="Dellaporta S.L."/>
            <person name="Rokhsar D.S."/>
        </authorList>
    </citation>
    <scope>NUCLEOTIDE SEQUENCE [LARGE SCALE GENOMIC DNA]</scope>
    <source>
        <strain evidence="1 2">Grell-BS-1999</strain>
    </source>
</reference>
<dbReference type="GeneID" id="6756816"/>